<protein>
    <submittedName>
        <fullName evidence="2">Uncharacterized protein</fullName>
    </submittedName>
</protein>
<feature type="compositionally biased region" description="Basic and acidic residues" evidence="1">
    <location>
        <begin position="81"/>
        <end position="115"/>
    </location>
</feature>
<evidence type="ECO:0000313" key="3">
    <source>
        <dbReference type="Proteomes" id="UP000636800"/>
    </source>
</evidence>
<dbReference type="EMBL" id="JADCNL010000041">
    <property type="protein sequence ID" value="KAG0451890.1"/>
    <property type="molecule type" value="Genomic_DNA"/>
</dbReference>
<accession>A0A835PGB4</accession>
<proteinExistence type="predicted"/>
<dbReference type="Proteomes" id="UP000636800">
    <property type="component" value="Unassembled WGS sequence"/>
</dbReference>
<organism evidence="2 3">
    <name type="scientific">Vanilla planifolia</name>
    <name type="common">Vanilla</name>
    <dbReference type="NCBI Taxonomy" id="51239"/>
    <lineage>
        <taxon>Eukaryota</taxon>
        <taxon>Viridiplantae</taxon>
        <taxon>Streptophyta</taxon>
        <taxon>Embryophyta</taxon>
        <taxon>Tracheophyta</taxon>
        <taxon>Spermatophyta</taxon>
        <taxon>Magnoliopsida</taxon>
        <taxon>Liliopsida</taxon>
        <taxon>Asparagales</taxon>
        <taxon>Orchidaceae</taxon>
        <taxon>Vanilloideae</taxon>
        <taxon>Vanilleae</taxon>
        <taxon>Vanilla</taxon>
    </lineage>
</organism>
<sequence>MNLPPGLDLSMLQLPQLLSDLSSIALDPFYASERGAPSIVRHVLLRFRSLVYQKSLILPAASEPASLAQAPPAEASAPIPREGREQRELVSVKETKEHREPSKPPKPVFRSEDSTKSAALLADRSNWL</sequence>
<evidence type="ECO:0000313" key="2">
    <source>
        <dbReference type="EMBL" id="KAG0451890.1"/>
    </source>
</evidence>
<comment type="caution">
    <text evidence="2">The sequence shown here is derived from an EMBL/GenBank/DDBJ whole genome shotgun (WGS) entry which is preliminary data.</text>
</comment>
<evidence type="ECO:0000256" key="1">
    <source>
        <dbReference type="SAM" id="MobiDB-lite"/>
    </source>
</evidence>
<feature type="region of interest" description="Disordered" evidence="1">
    <location>
        <begin position="63"/>
        <end position="128"/>
    </location>
</feature>
<gene>
    <name evidence="2" type="ORF">HPP92_026258</name>
</gene>
<reference evidence="2 3" key="1">
    <citation type="journal article" date="2020" name="Nat. Food">
        <title>A phased Vanilla planifolia genome enables genetic improvement of flavour and production.</title>
        <authorList>
            <person name="Hasing T."/>
            <person name="Tang H."/>
            <person name="Brym M."/>
            <person name="Khazi F."/>
            <person name="Huang T."/>
            <person name="Chambers A.H."/>
        </authorList>
    </citation>
    <scope>NUCLEOTIDE SEQUENCE [LARGE SCALE GENOMIC DNA]</scope>
    <source>
        <tissue evidence="2">Leaf</tissue>
    </source>
</reference>
<name>A0A835PGB4_VANPL</name>
<keyword evidence="3" id="KW-1185">Reference proteome</keyword>
<dbReference type="AlphaFoldDB" id="A0A835PGB4"/>
<dbReference type="OrthoDB" id="4211at2759"/>